<evidence type="ECO:0000256" key="1">
    <source>
        <dbReference type="ARBA" id="ARBA00022729"/>
    </source>
</evidence>
<gene>
    <name evidence="4" type="ORF">H9830_10270</name>
</gene>
<proteinExistence type="predicted"/>
<feature type="region of interest" description="Disordered" evidence="2">
    <location>
        <begin position="81"/>
        <end position="132"/>
    </location>
</feature>
<evidence type="ECO:0000256" key="2">
    <source>
        <dbReference type="SAM" id="MobiDB-lite"/>
    </source>
</evidence>
<feature type="chain" id="PRO_5038909449" evidence="3">
    <location>
        <begin position="32"/>
        <end position="362"/>
    </location>
</feature>
<organism evidence="4 5">
    <name type="scientific">Candidatus Agrococcus pullicola</name>
    <dbReference type="NCBI Taxonomy" id="2838429"/>
    <lineage>
        <taxon>Bacteria</taxon>
        <taxon>Bacillati</taxon>
        <taxon>Actinomycetota</taxon>
        <taxon>Actinomycetes</taxon>
        <taxon>Micrococcales</taxon>
        <taxon>Microbacteriaceae</taxon>
        <taxon>Agrococcus</taxon>
    </lineage>
</organism>
<keyword evidence="1 3" id="KW-0732">Signal</keyword>
<protein>
    <submittedName>
        <fullName evidence="4">Trypsin-like peptidase domain-containing protein</fullName>
    </submittedName>
</protein>
<dbReference type="EMBL" id="DXDC01000313">
    <property type="protein sequence ID" value="HIY66647.1"/>
    <property type="molecule type" value="Genomic_DNA"/>
</dbReference>
<dbReference type="InterPro" id="IPR043504">
    <property type="entry name" value="Peptidase_S1_PA_chymotrypsin"/>
</dbReference>
<dbReference type="Gene3D" id="2.40.10.10">
    <property type="entry name" value="Trypsin-like serine proteases"/>
    <property type="match status" value="2"/>
</dbReference>
<name>A0A9D2C9V1_9MICO</name>
<dbReference type="Pfam" id="PF13365">
    <property type="entry name" value="Trypsin_2"/>
    <property type="match status" value="1"/>
</dbReference>
<accession>A0A9D2C9V1</accession>
<reference evidence="4" key="1">
    <citation type="journal article" date="2021" name="PeerJ">
        <title>Extensive microbial diversity within the chicken gut microbiome revealed by metagenomics and culture.</title>
        <authorList>
            <person name="Gilroy R."/>
            <person name="Ravi A."/>
            <person name="Getino M."/>
            <person name="Pursley I."/>
            <person name="Horton D.L."/>
            <person name="Alikhan N.F."/>
            <person name="Baker D."/>
            <person name="Gharbi K."/>
            <person name="Hall N."/>
            <person name="Watson M."/>
            <person name="Adriaenssens E.M."/>
            <person name="Foster-Nyarko E."/>
            <person name="Jarju S."/>
            <person name="Secka A."/>
            <person name="Antonio M."/>
            <person name="Oren A."/>
            <person name="Chaudhuri R.R."/>
            <person name="La Ragione R."/>
            <person name="Hildebrand F."/>
            <person name="Pallen M.J."/>
        </authorList>
    </citation>
    <scope>NUCLEOTIDE SEQUENCE</scope>
    <source>
        <strain evidence="4">ChiGjej1B1-98</strain>
    </source>
</reference>
<reference evidence="4" key="2">
    <citation type="submission" date="2021-04" db="EMBL/GenBank/DDBJ databases">
        <authorList>
            <person name="Gilroy R."/>
        </authorList>
    </citation>
    <scope>NUCLEOTIDE SEQUENCE</scope>
    <source>
        <strain evidence="4">ChiGjej1B1-98</strain>
    </source>
</reference>
<feature type="signal peptide" evidence="3">
    <location>
        <begin position="1"/>
        <end position="31"/>
    </location>
</feature>
<comment type="caution">
    <text evidence="4">The sequence shown here is derived from an EMBL/GenBank/DDBJ whole genome shotgun (WGS) entry which is preliminary data.</text>
</comment>
<dbReference type="AlphaFoldDB" id="A0A9D2C9V1"/>
<sequence>MAILPHRKALSLVALALVTLTVAGCSGPAPIAESTGDYQPIPANVETDEASLREPFEMSPQDTHEYWENPEAFNLEPILNYTDPEGSIGEQGGDTPTGAFVPPSNGLEIGDDGRGLGDEPEGQPYDPSGIGEAATGRLYMAFSETEQSVCSGTVVNSESGSIVVTAAHCIWDSAEKRQAINTMFIPADSDNSQNQPYGRWSAVEVIYSEIFAEETESDPRIDGDGWKYDVAFLVMEEQNGQRIQEVTGAMGIAFGVPNQSLVSTGYPTQEPYDGSNRFYCSTNSYQLGYFGGYHWPCDMTPGMSGGGVFAYYDGDTDAGYLVAVNSLVFFDSDGNVTHTESSVLGEVAQSLYTRAGGYGDEN</sequence>
<evidence type="ECO:0000313" key="5">
    <source>
        <dbReference type="Proteomes" id="UP000824005"/>
    </source>
</evidence>
<evidence type="ECO:0000313" key="4">
    <source>
        <dbReference type="EMBL" id="HIY66647.1"/>
    </source>
</evidence>
<dbReference type="InterPro" id="IPR050966">
    <property type="entry name" value="Glutamyl_endopeptidase"/>
</dbReference>
<dbReference type="SUPFAM" id="SSF50494">
    <property type="entry name" value="Trypsin-like serine proteases"/>
    <property type="match status" value="1"/>
</dbReference>
<dbReference type="PANTHER" id="PTHR15462">
    <property type="entry name" value="SERINE PROTEASE"/>
    <property type="match status" value="1"/>
</dbReference>
<dbReference type="Proteomes" id="UP000824005">
    <property type="component" value="Unassembled WGS sequence"/>
</dbReference>
<dbReference type="PANTHER" id="PTHR15462:SF19">
    <property type="entry name" value="PEPTIDASE S1 DOMAIN-CONTAINING PROTEIN"/>
    <property type="match status" value="1"/>
</dbReference>
<dbReference type="PROSITE" id="PS51257">
    <property type="entry name" value="PROKAR_LIPOPROTEIN"/>
    <property type="match status" value="1"/>
</dbReference>
<dbReference type="InterPro" id="IPR009003">
    <property type="entry name" value="Peptidase_S1_PA"/>
</dbReference>
<evidence type="ECO:0000256" key="3">
    <source>
        <dbReference type="SAM" id="SignalP"/>
    </source>
</evidence>